<evidence type="ECO:0000256" key="1">
    <source>
        <dbReference type="ARBA" id="ARBA00022448"/>
    </source>
</evidence>
<evidence type="ECO:0000256" key="4">
    <source>
        <dbReference type="ARBA" id="ARBA00023004"/>
    </source>
</evidence>
<dbReference type="InterPro" id="IPR009050">
    <property type="entry name" value="Globin-like_sf"/>
</dbReference>
<keyword evidence="6" id="KW-1185">Reference proteome</keyword>
<comment type="caution">
    <text evidence="5">The sequence shown here is derived from an EMBL/GenBank/DDBJ whole genome shotgun (WGS) entry which is preliminary data.</text>
</comment>
<organism evidence="5 6">
    <name type="scientific">Nocardioides plantarum</name>
    <dbReference type="NCBI Taxonomy" id="29299"/>
    <lineage>
        <taxon>Bacteria</taxon>
        <taxon>Bacillati</taxon>
        <taxon>Actinomycetota</taxon>
        <taxon>Actinomycetes</taxon>
        <taxon>Propionibacteriales</taxon>
        <taxon>Nocardioidaceae</taxon>
        <taxon>Nocardioides</taxon>
    </lineage>
</organism>
<protein>
    <submittedName>
        <fullName evidence="5">Group II truncated hemoglobin</fullName>
    </submittedName>
</protein>
<dbReference type="SUPFAM" id="SSF46458">
    <property type="entry name" value="Globin-like"/>
    <property type="match status" value="1"/>
</dbReference>
<sequence length="159" mass="17828">MGVQEPDLPTLHEWAGGDHAVRRLIDAFYDRVEADELLSPFFPGGVSEHHRDHVTAWWAEVLGGPTRYTDELGGYERMLAHHRDLDISPTQRYRFASTMSLAADDAGLPDDPEFRAAFVGYVEWGTRLAMHNARPGADDLTEHAPVPRWGWGVAPPWLG</sequence>
<dbReference type="Gene3D" id="1.10.490.10">
    <property type="entry name" value="Globins"/>
    <property type="match status" value="1"/>
</dbReference>
<dbReference type="RefSeq" id="WP_140009207.1">
    <property type="nucleotide sequence ID" value="NZ_JBHMDG010000034.1"/>
</dbReference>
<keyword evidence="2" id="KW-0349">Heme</keyword>
<evidence type="ECO:0000256" key="2">
    <source>
        <dbReference type="ARBA" id="ARBA00022617"/>
    </source>
</evidence>
<accession>A0ABV5KIJ0</accession>
<dbReference type="InterPro" id="IPR001486">
    <property type="entry name" value="Hemoglobin_trunc"/>
</dbReference>
<keyword evidence="3" id="KW-0479">Metal-binding</keyword>
<keyword evidence="4" id="KW-0408">Iron</keyword>
<keyword evidence="1" id="KW-0813">Transport</keyword>
<name>A0ABV5KIJ0_9ACTN</name>
<dbReference type="Proteomes" id="UP001589750">
    <property type="component" value="Unassembled WGS sequence"/>
</dbReference>
<evidence type="ECO:0000256" key="3">
    <source>
        <dbReference type="ARBA" id="ARBA00022723"/>
    </source>
</evidence>
<reference evidence="5 6" key="1">
    <citation type="submission" date="2024-09" db="EMBL/GenBank/DDBJ databases">
        <authorList>
            <person name="Sun Q."/>
            <person name="Mori K."/>
        </authorList>
    </citation>
    <scope>NUCLEOTIDE SEQUENCE [LARGE SCALE GENOMIC DNA]</scope>
    <source>
        <strain evidence="5 6">JCM 9626</strain>
    </source>
</reference>
<dbReference type="CDD" id="cd14775">
    <property type="entry name" value="TrHb2_O-like"/>
    <property type="match status" value="1"/>
</dbReference>
<gene>
    <name evidence="5" type="ORF">ACFFRI_20685</name>
</gene>
<dbReference type="EMBL" id="JBHMDG010000034">
    <property type="protein sequence ID" value="MFB9315474.1"/>
    <property type="molecule type" value="Genomic_DNA"/>
</dbReference>
<evidence type="ECO:0000313" key="6">
    <source>
        <dbReference type="Proteomes" id="UP001589750"/>
    </source>
</evidence>
<evidence type="ECO:0000313" key="5">
    <source>
        <dbReference type="EMBL" id="MFB9315474.1"/>
    </source>
</evidence>
<dbReference type="Pfam" id="PF01152">
    <property type="entry name" value="Bac_globin"/>
    <property type="match status" value="1"/>
</dbReference>
<dbReference type="InterPro" id="IPR012292">
    <property type="entry name" value="Globin/Proto"/>
</dbReference>
<proteinExistence type="predicted"/>